<organism evidence="1 2">
    <name type="scientific">Rhynchophorus ferrugineus</name>
    <name type="common">Red palm weevil</name>
    <name type="synonym">Curculio ferrugineus</name>
    <dbReference type="NCBI Taxonomy" id="354439"/>
    <lineage>
        <taxon>Eukaryota</taxon>
        <taxon>Metazoa</taxon>
        <taxon>Ecdysozoa</taxon>
        <taxon>Arthropoda</taxon>
        <taxon>Hexapoda</taxon>
        <taxon>Insecta</taxon>
        <taxon>Pterygota</taxon>
        <taxon>Neoptera</taxon>
        <taxon>Endopterygota</taxon>
        <taxon>Coleoptera</taxon>
        <taxon>Polyphaga</taxon>
        <taxon>Cucujiformia</taxon>
        <taxon>Curculionidae</taxon>
        <taxon>Dryophthorinae</taxon>
        <taxon>Rhynchophorus</taxon>
    </lineage>
</organism>
<protein>
    <submittedName>
        <fullName evidence="1">Uncharacterized protein</fullName>
    </submittedName>
</protein>
<evidence type="ECO:0000313" key="1">
    <source>
        <dbReference type="EMBL" id="KAF7281233.1"/>
    </source>
</evidence>
<dbReference type="EMBL" id="JAACXV010000251">
    <property type="protein sequence ID" value="KAF7281233.1"/>
    <property type="molecule type" value="Genomic_DNA"/>
</dbReference>
<accession>A0A834MF14</accession>
<reference evidence="1" key="1">
    <citation type="submission" date="2020-08" db="EMBL/GenBank/DDBJ databases">
        <title>Genome sequencing and assembly of the red palm weevil Rhynchophorus ferrugineus.</title>
        <authorList>
            <person name="Dias G.B."/>
            <person name="Bergman C.M."/>
            <person name="Manee M."/>
        </authorList>
    </citation>
    <scope>NUCLEOTIDE SEQUENCE</scope>
    <source>
        <strain evidence="1">AA-2017</strain>
        <tissue evidence="1">Whole larva</tissue>
    </source>
</reference>
<proteinExistence type="predicted"/>
<evidence type="ECO:0000313" key="2">
    <source>
        <dbReference type="Proteomes" id="UP000625711"/>
    </source>
</evidence>
<comment type="caution">
    <text evidence="1">The sequence shown here is derived from an EMBL/GenBank/DDBJ whole genome shotgun (WGS) entry which is preliminary data.</text>
</comment>
<keyword evidence="2" id="KW-1185">Reference proteome</keyword>
<dbReference type="OrthoDB" id="377733at2759"/>
<sequence length="126" mass="14558">MNEEDQQCRCFYEAKLARKRSLIYSFLCIEHKKNVTYEPKHNDIELSGKDAIVGKIRNSELSETVQTQLSETARLLKNVFFRRTPRIEQDVEMTHGFAFSQEEGGVVSQTDVIRAYNTNIPKPDGM</sequence>
<dbReference type="Proteomes" id="UP000625711">
    <property type="component" value="Unassembled WGS sequence"/>
</dbReference>
<gene>
    <name evidence="1" type="ORF">GWI33_005022</name>
</gene>
<dbReference type="AlphaFoldDB" id="A0A834MF14"/>
<name>A0A834MF14_RHYFE</name>